<dbReference type="Gene3D" id="3.90.850.10">
    <property type="entry name" value="Fumarylacetoacetase-like, C-terminal domain"/>
    <property type="match status" value="1"/>
</dbReference>
<gene>
    <name evidence="5" type="ORF">SAMN04489717_0383</name>
</gene>
<dbReference type="Pfam" id="PF01557">
    <property type="entry name" value="FAA_hydrolase"/>
    <property type="match status" value="1"/>
</dbReference>
<dbReference type="InterPro" id="IPR051121">
    <property type="entry name" value="FAH"/>
</dbReference>
<dbReference type="SUPFAM" id="SSF56529">
    <property type="entry name" value="FAH"/>
    <property type="match status" value="1"/>
</dbReference>
<sequence>MEIVRYADRSDRAVRVGVRRAGRVSPLAGVGSVSELLRLPLAELRGLLEGAGAGAVGSDGSVGTDGRSGSDGLDESQVLLLPPVDGLTEVWASGVTYERSMAARVEESSQKDAYQKVYEAERPELFFKAPAWRVVTDGEPVAIRIDSGLDVPEPELGVVANAYGEIVGYVACNDMSSRAIEGENPLYLPQAKVYAGSCAISTGIRPAWEISDATSLDISLAVVRDGQTAWKGETSTARMHRDLPTLVDYLFRGDAHPAGAFLATGTGIIPEMSFTLAAGDRVEIEVAEVGVLSNPVVVGKEPLAWLVDALSDPFAREVAR</sequence>
<evidence type="ECO:0000313" key="6">
    <source>
        <dbReference type="Proteomes" id="UP000198983"/>
    </source>
</evidence>
<dbReference type="EMBL" id="LT629732">
    <property type="protein sequence ID" value="SDR74792.1"/>
    <property type="molecule type" value="Genomic_DNA"/>
</dbReference>
<dbReference type="RefSeq" id="WP_092649975.1">
    <property type="nucleotide sequence ID" value="NZ_LT629732.1"/>
</dbReference>
<proteinExistence type="inferred from homology"/>
<dbReference type="AlphaFoldDB" id="A0A1H1LKE7"/>
<name>A0A1H1LKE7_9ACTN</name>
<evidence type="ECO:0000256" key="2">
    <source>
        <dbReference type="ARBA" id="ARBA00022723"/>
    </source>
</evidence>
<evidence type="ECO:0000256" key="1">
    <source>
        <dbReference type="ARBA" id="ARBA00010211"/>
    </source>
</evidence>
<evidence type="ECO:0000259" key="4">
    <source>
        <dbReference type="Pfam" id="PF01557"/>
    </source>
</evidence>
<dbReference type="PANTHER" id="PTHR42796:SF7">
    <property type="entry name" value="2-DEHYDRO-3-DEOXY-D-ARABINONATE DEHYDRATASE"/>
    <property type="match status" value="1"/>
</dbReference>
<keyword evidence="2" id="KW-0479">Metal-binding</keyword>
<dbReference type="GO" id="GO:0046872">
    <property type="term" value="F:metal ion binding"/>
    <property type="evidence" value="ECO:0007669"/>
    <property type="project" value="UniProtKB-KW"/>
</dbReference>
<protein>
    <submittedName>
        <fullName evidence="5">2-dehydro-3-deoxy-D-arabinonate dehydratase</fullName>
    </submittedName>
</protein>
<feature type="region of interest" description="Disordered" evidence="3">
    <location>
        <begin position="55"/>
        <end position="74"/>
    </location>
</feature>
<organism evidence="5 6">
    <name type="scientific">Actinopolymorpha singaporensis</name>
    <dbReference type="NCBI Taxonomy" id="117157"/>
    <lineage>
        <taxon>Bacteria</taxon>
        <taxon>Bacillati</taxon>
        <taxon>Actinomycetota</taxon>
        <taxon>Actinomycetes</taxon>
        <taxon>Propionibacteriales</taxon>
        <taxon>Actinopolymorphaceae</taxon>
        <taxon>Actinopolymorpha</taxon>
    </lineage>
</organism>
<dbReference type="STRING" id="117157.SAMN04489717_0383"/>
<accession>A0A1H1LKE7</accession>
<dbReference type="InterPro" id="IPR011234">
    <property type="entry name" value="Fumarylacetoacetase-like_C"/>
</dbReference>
<feature type="compositionally biased region" description="Low complexity" evidence="3">
    <location>
        <begin position="58"/>
        <end position="71"/>
    </location>
</feature>
<feature type="domain" description="Fumarylacetoacetase-like C-terminal" evidence="4">
    <location>
        <begin position="102"/>
        <end position="297"/>
    </location>
</feature>
<evidence type="ECO:0000256" key="3">
    <source>
        <dbReference type="SAM" id="MobiDB-lite"/>
    </source>
</evidence>
<dbReference type="Proteomes" id="UP000198983">
    <property type="component" value="Chromosome I"/>
</dbReference>
<comment type="similarity">
    <text evidence="1">Belongs to the FAH family.</text>
</comment>
<reference evidence="5 6" key="1">
    <citation type="submission" date="2016-10" db="EMBL/GenBank/DDBJ databases">
        <authorList>
            <person name="de Groot N.N."/>
        </authorList>
    </citation>
    <scope>NUCLEOTIDE SEQUENCE [LARGE SCALE GENOMIC DNA]</scope>
    <source>
        <strain evidence="5 6">DSM 22024</strain>
    </source>
</reference>
<evidence type="ECO:0000313" key="5">
    <source>
        <dbReference type="EMBL" id="SDR74792.1"/>
    </source>
</evidence>
<dbReference type="InterPro" id="IPR036663">
    <property type="entry name" value="Fumarylacetoacetase_C_sf"/>
</dbReference>
<dbReference type="GO" id="GO:0044281">
    <property type="term" value="P:small molecule metabolic process"/>
    <property type="evidence" value="ECO:0007669"/>
    <property type="project" value="UniProtKB-ARBA"/>
</dbReference>
<keyword evidence="6" id="KW-1185">Reference proteome</keyword>
<dbReference type="PANTHER" id="PTHR42796">
    <property type="entry name" value="FUMARYLACETOACETATE HYDROLASE DOMAIN-CONTAINING PROTEIN 2A-RELATED"/>
    <property type="match status" value="1"/>
</dbReference>
<dbReference type="OrthoDB" id="9779415at2"/>
<dbReference type="GO" id="GO:0003824">
    <property type="term" value="F:catalytic activity"/>
    <property type="evidence" value="ECO:0007669"/>
    <property type="project" value="InterPro"/>
</dbReference>